<dbReference type="Proteomes" id="UP000828941">
    <property type="component" value="Chromosome 12"/>
</dbReference>
<dbReference type="EMBL" id="CM039437">
    <property type="protein sequence ID" value="KAI4306423.1"/>
    <property type="molecule type" value="Genomic_DNA"/>
</dbReference>
<accession>A0ACB9LA46</accession>
<gene>
    <name evidence="1" type="ORF">L6164_029700</name>
</gene>
<evidence type="ECO:0000313" key="1">
    <source>
        <dbReference type="EMBL" id="KAI4306423.1"/>
    </source>
</evidence>
<reference evidence="1 2" key="1">
    <citation type="journal article" date="2022" name="DNA Res.">
        <title>Chromosomal-level genome assembly of the orchid tree Bauhinia variegata (Leguminosae; Cercidoideae) supports the allotetraploid origin hypothesis of Bauhinia.</title>
        <authorList>
            <person name="Zhong Y."/>
            <person name="Chen Y."/>
            <person name="Zheng D."/>
            <person name="Pang J."/>
            <person name="Liu Y."/>
            <person name="Luo S."/>
            <person name="Meng S."/>
            <person name="Qian L."/>
            <person name="Wei D."/>
            <person name="Dai S."/>
            <person name="Zhou R."/>
        </authorList>
    </citation>
    <scope>NUCLEOTIDE SEQUENCE [LARGE SCALE GENOMIC DNA]</scope>
    <source>
        <strain evidence="1">BV-YZ2020</strain>
    </source>
</reference>
<comment type="caution">
    <text evidence="1">The sequence shown here is derived from an EMBL/GenBank/DDBJ whole genome shotgun (WGS) entry which is preliminary data.</text>
</comment>
<protein>
    <submittedName>
        <fullName evidence="1">Uncharacterized protein</fullName>
    </submittedName>
</protein>
<name>A0ACB9LA46_BAUVA</name>
<organism evidence="1 2">
    <name type="scientific">Bauhinia variegata</name>
    <name type="common">Purple orchid tree</name>
    <name type="synonym">Phanera variegata</name>
    <dbReference type="NCBI Taxonomy" id="167791"/>
    <lineage>
        <taxon>Eukaryota</taxon>
        <taxon>Viridiplantae</taxon>
        <taxon>Streptophyta</taxon>
        <taxon>Embryophyta</taxon>
        <taxon>Tracheophyta</taxon>
        <taxon>Spermatophyta</taxon>
        <taxon>Magnoliopsida</taxon>
        <taxon>eudicotyledons</taxon>
        <taxon>Gunneridae</taxon>
        <taxon>Pentapetalae</taxon>
        <taxon>rosids</taxon>
        <taxon>fabids</taxon>
        <taxon>Fabales</taxon>
        <taxon>Fabaceae</taxon>
        <taxon>Cercidoideae</taxon>
        <taxon>Cercideae</taxon>
        <taxon>Bauhiniinae</taxon>
        <taxon>Bauhinia</taxon>
    </lineage>
</organism>
<evidence type="ECO:0000313" key="2">
    <source>
        <dbReference type="Proteomes" id="UP000828941"/>
    </source>
</evidence>
<sequence>MDHAAVKAFHIAMCPLFAFGHLTSFLHISNKLAERGHKISFFLPKSSQPKLNHFNLHPDLIFIHPTCIKALHYCTISPATFGYLLSPERKLPSTEADLVDHPPSFPPSSIKLQLHEARRLASTAEEEFGKGVSFMERQLISITKCDAIVFKTCREMEGPYCDYLDSQLGKQILLAGPVLPEPPTSTLEEKWETWLVVSNPKQ</sequence>
<proteinExistence type="predicted"/>
<keyword evidence="2" id="KW-1185">Reference proteome</keyword>